<evidence type="ECO:0000313" key="2">
    <source>
        <dbReference type="EMBL" id="KAE9387618.1"/>
    </source>
</evidence>
<protein>
    <submittedName>
        <fullName evidence="2">Uncharacterized protein</fullName>
    </submittedName>
</protein>
<reference evidence="2" key="1">
    <citation type="journal article" date="2019" name="Environ. Microbiol.">
        <title>Fungal ecological strategies reflected in gene transcription - a case study of two litter decomposers.</title>
        <authorList>
            <person name="Barbi F."/>
            <person name="Kohler A."/>
            <person name="Barry K."/>
            <person name="Baskaran P."/>
            <person name="Daum C."/>
            <person name="Fauchery L."/>
            <person name="Ihrmark K."/>
            <person name="Kuo A."/>
            <person name="LaButti K."/>
            <person name="Lipzen A."/>
            <person name="Morin E."/>
            <person name="Grigoriev I.V."/>
            <person name="Henrissat B."/>
            <person name="Lindahl B."/>
            <person name="Martin F."/>
        </authorList>
    </citation>
    <scope>NUCLEOTIDE SEQUENCE</scope>
    <source>
        <strain evidence="2">JB14</strain>
    </source>
</reference>
<feature type="region of interest" description="Disordered" evidence="1">
    <location>
        <begin position="1"/>
        <end position="30"/>
    </location>
</feature>
<sequence>MGMPVPIRKLKPSHRRSRRRRTQRTWLIDNDEAPPPGDFLRFLSTPGLVRHLLPPPVPPFPLSPAILIVLACTPLAFYLSLYKSQAPGPEDENRDISHFQHHIYQPSHPMDHPSSLVYPQIQQIVLGHHWH</sequence>
<accession>A0A6A4GPS3</accession>
<name>A0A6A4GPS3_9AGAR</name>
<evidence type="ECO:0000256" key="1">
    <source>
        <dbReference type="SAM" id="MobiDB-lite"/>
    </source>
</evidence>
<proteinExistence type="predicted"/>
<feature type="compositionally biased region" description="Basic residues" evidence="1">
    <location>
        <begin position="8"/>
        <end position="23"/>
    </location>
</feature>
<dbReference type="Proteomes" id="UP000799118">
    <property type="component" value="Unassembled WGS sequence"/>
</dbReference>
<organism evidence="2 3">
    <name type="scientific">Gymnopus androsaceus JB14</name>
    <dbReference type="NCBI Taxonomy" id="1447944"/>
    <lineage>
        <taxon>Eukaryota</taxon>
        <taxon>Fungi</taxon>
        <taxon>Dikarya</taxon>
        <taxon>Basidiomycota</taxon>
        <taxon>Agaricomycotina</taxon>
        <taxon>Agaricomycetes</taxon>
        <taxon>Agaricomycetidae</taxon>
        <taxon>Agaricales</taxon>
        <taxon>Marasmiineae</taxon>
        <taxon>Omphalotaceae</taxon>
        <taxon>Gymnopus</taxon>
    </lineage>
</organism>
<dbReference type="EMBL" id="ML769789">
    <property type="protein sequence ID" value="KAE9387618.1"/>
    <property type="molecule type" value="Genomic_DNA"/>
</dbReference>
<dbReference type="AlphaFoldDB" id="A0A6A4GPS3"/>
<gene>
    <name evidence="2" type="ORF">BT96DRAFT_1004938</name>
</gene>
<evidence type="ECO:0000313" key="3">
    <source>
        <dbReference type="Proteomes" id="UP000799118"/>
    </source>
</evidence>
<keyword evidence="3" id="KW-1185">Reference proteome</keyword>